<protein>
    <recommendedName>
        <fullName evidence="6">Disease resistance N-terminal domain-containing protein</fullName>
    </recommendedName>
</protein>
<accession>A0A833VHP8</accession>
<keyword evidence="2" id="KW-0433">Leucine-rich repeat</keyword>
<dbReference type="OrthoDB" id="745875at2759"/>
<evidence type="ECO:0000256" key="3">
    <source>
        <dbReference type="ARBA" id="ARBA00022737"/>
    </source>
</evidence>
<evidence type="ECO:0000256" key="5">
    <source>
        <dbReference type="ARBA" id="ARBA00022821"/>
    </source>
</evidence>
<dbReference type="AlphaFoldDB" id="A0A833VHP8"/>
<evidence type="ECO:0000256" key="1">
    <source>
        <dbReference type="ARBA" id="ARBA00008894"/>
    </source>
</evidence>
<keyword evidence="8" id="KW-1185">Reference proteome</keyword>
<evidence type="ECO:0000313" key="8">
    <source>
        <dbReference type="Proteomes" id="UP000623129"/>
    </source>
</evidence>
<keyword evidence="4" id="KW-0547">Nucleotide-binding</keyword>
<dbReference type="Gene3D" id="3.80.10.10">
    <property type="entry name" value="Ribonuclease Inhibitor"/>
    <property type="match status" value="1"/>
</dbReference>
<comment type="caution">
    <text evidence="7">The sequence shown here is derived from an EMBL/GenBank/DDBJ whole genome shotgun (WGS) entry which is preliminary data.</text>
</comment>
<keyword evidence="3" id="KW-0677">Repeat</keyword>
<proteinExistence type="inferred from homology"/>
<dbReference type="SUPFAM" id="SSF52058">
    <property type="entry name" value="L domain-like"/>
    <property type="match status" value="1"/>
</dbReference>
<dbReference type="InterPro" id="IPR041118">
    <property type="entry name" value="Rx_N"/>
</dbReference>
<dbReference type="Proteomes" id="UP000623129">
    <property type="component" value="Unassembled WGS sequence"/>
</dbReference>
<keyword evidence="5" id="KW-0611">Plant defense</keyword>
<organism evidence="7 8">
    <name type="scientific">Carex littledalei</name>
    <dbReference type="NCBI Taxonomy" id="544730"/>
    <lineage>
        <taxon>Eukaryota</taxon>
        <taxon>Viridiplantae</taxon>
        <taxon>Streptophyta</taxon>
        <taxon>Embryophyta</taxon>
        <taxon>Tracheophyta</taxon>
        <taxon>Spermatophyta</taxon>
        <taxon>Magnoliopsida</taxon>
        <taxon>Liliopsida</taxon>
        <taxon>Poales</taxon>
        <taxon>Cyperaceae</taxon>
        <taxon>Cyperoideae</taxon>
        <taxon>Cariceae</taxon>
        <taxon>Carex</taxon>
        <taxon>Carex subgen. Euthyceras</taxon>
    </lineage>
</organism>
<evidence type="ECO:0000313" key="7">
    <source>
        <dbReference type="EMBL" id="KAF3338966.1"/>
    </source>
</evidence>
<sequence>MAIWAGSAISKFSEWVGSAVVNKLVSMGYSYLRECILPYNSEAKLKRLKTALPQITAVMGVAEALKVKDPNTSEWVEQFRQAVEASQLVLNELEYKNQDEAGESVSSSKKRKRCTINNGTLKRLKDAVTMLDRATTEIDRLLRLATALGVHDLSESRQDTNKIVRRGINLCLAERKVFGSMNVFVNMTHLNLSYLEIDHLSLSPMVSLRNLRFLTIQSCSGFKVLLEIDNLTEIRFKENNSTLTRLSIHDASFRKSFPASIARLMHLHYLSISTDDLVMNLHNVSNSTADLLKELTELPVSKGHGMQNRPSRKLVEPALNRSSLSCSQCYVGFLKVTSSNVAELKNRERYEVGESSHSNKFSAMNVD</sequence>
<gene>
    <name evidence="7" type="ORF">FCM35_KLT16437</name>
</gene>
<name>A0A833VHP8_9POAL</name>
<evidence type="ECO:0000256" key="2">
    <source>
        <dbReference type="ARBA" id="ARBA00022614"/>
    </source>
</evidence>
<dbReference type="GO" id="GO:0006952">
    <property type="term" value="P:defense response"/>
    <property type="evidence" value="ECO:0007669"/>
    <property type="project" value="UniProtKB-KW"/>
</dbReference>
<reference evidence="7" key="1">
    <citation type="submission" date="2020-01" db="EMBL/GenBank/DDBJ databases">
        <title>Genome sequence of Kobresia littledalei, the first chromosome-level genome in the family Cyperaceae.</title>
        <authorList>
            <person name="Qu G."/>
        </authorList>
    </citation>
    <scope>NUCLEOTIDE SEQUENCE</scope>
    <source>
        <strain evidence="7">C.B.Clarke</strain>
        <tissue evidence="7">Leaf</tissue>
    </source>
</reference>
<feature type="domain" description="Disease resistance N-terminal" evidence="6">
    <location>
        <begin position="33"/>
        <end position="110"/>
    </location>
</feature>
<comment type="similarity">
    <text evidence="1">Belongs to the disease resistance NB-LRR family.</text>
</comment>
<dbReference type="GO" id="GO:0000166">
    <property type="term" value="F:nucleotide binding"/>
    <property type="evidence" value="ECO:0007669"/>
    <property type="project" value="UniProtKB-KW"/>
</dbReference>
<evidence type="ECO:0000259" key="6">
    <source>
        <dbReference type="Pfam" id="PF18052"/>
    </source>
</evidence>
<dbReference type="InterPro" id="IPR032675">
    <property type="entry name" value="LRR_dom_sf"/>
</dbReference>
<dbReference type="Pfam" id="PF18052">
    <property type="entry name" value="Rx_N"/>
    <property type="match status" value="1"/>
</dbReference>
<dbReference type="EMBL" id="SWLB01000004">
    <property type="protein sequence ID" value="KAF3338966.1"/>
    <property type="molecule type" value="Genomic_DNA"/>
</dbReference>
<evidence type="ECO:0000256" key="4">
    <source>
        <dbReference type="ARBA" id="ARBA00022741"/>
    </source>
</evidence>